<keyword evidence="2" id="KW-0812">Transmembrane</keyword>
<evidence type="ECO:0000313" key="3">
    <source>
        <dbReference type="EMBL" id="MBS2097350.1"/>
    </source>
</evidence>
<dbReference type="Proteomes" id="UP000708576">
    <property type="component" value="Unassembled WGS sequence"/>
</dbReference>
<protein>
    <submittedName>
        <fullName evidence="3">Uncharacterized protein</fullName>
    </submittedName>
</protein>
<accession>A0ABS5JR90</accession>
<feature type="region of interest" description="Disordered" evidence="1">
    <location>
        <begin position="25"/>
        <end position="75"/>
    </location>
</feature>
<keyword evidence="2" id="KW-1133">Transmembrane helix</keyword>
<dbReference type="RefSeq" id="WP_212213639.1">
    <property type="nucleotide sequence ID" value="NZ_JAGUCO010000002.1"/>
</dbReference>
<gene>
    <name evidence="3" type="ORF">KEM10_03605</name>
</gene>
<organism evidence="3 4">
    <name type="scientific">Carboxylicivirga linearis</name>
    <dbReference type="NCBI Taxonomy" id="1628157"/>
    <lineage>
        <taxon>Bacteria</taxon>
        <taxon>Pseudomonadati</taxon>
        <taxon>Bacteroidota</taxon>
        <taxon>Bacteroidia</taxon>
        <taxon>Marinilabiliales</taxon>
        <taxon>Marinilabiliaceae</taxon>
        <taxon>Carboxylicivirga</taxon>
    </lineage>
</organism>
<comment type="caution">
    <text evidence="3">The sequence shown here is derived from an EMBL/GenBank/DDBJ whole genome shotgun (WGS) entry which is preliminary data.</text>
</comment>
<evidence type="ECO:0000313" key="4">
    <source>
        <dbReference type="Proteomes" id="UP000708576"/>
    </source>
</evidence>
<feature type="transmembrane region" description="Helical" evidence="2">
    <location>
        <begin position="6"/>
        <end position="24"/>
    </location>
</feature>
<sequence>MKAKQLLYTGLIGIFILFSGNTITSQERRSGRSQGKRSNENSRSRVKRQSTRNYSYQSKAHNNSNKYKQKKGNIHQQHAENHCHLGCTVVDHHPSKMHVHSKGYNHHTHYNHYVYHRRLPSKHYISFAIGYDTFYHCQGRFYTYVPGRGYLEIELQLPTVRYAPHHCRITRLNGYNYYHNSDYYYIPFENGYYRVRNNSAQVICRVRH</sequence>
<dbReference type="EMBL" id="JAGUCO010000002">
    <property type="protein sequence ID" value="MBS2097350.1"/>
    <property type="molecule type" value="Genomic_DNA"/>
</dbReference>
<proteinExistence type="predicted"/>
<keyword evidence="4" id="KW-1185">Reference proteome</keyword>
<keyword evidence="2" id="KW-0472">Membrane</keyword>
<feature type="compositionally biased region" description="Polar residues" evidence="1">
    <location>
        <begin position="51"/>
        <end position="66"/>
    </location>
</feature>
<name>A0ABS5JR90_9BACT</name>
<evidence type="ECO:0000256" key="1">
    <source>
        <dbReference type="SAM" id="MobiDB-lite"/>
    </source>
</evidence>
<reference evidence="3 4" key="1">
    <citation type="journal article" date="2015" name="Int. J. Syst. Evol. Microbiol.">
        <title>Carboxylicivirga linearis sp. nov., isolated from a sea cucumber culture pond.</title>
        <authorList>
            <person name="Wang F.Q."/>
            <person name="Zhou Y.X."/>
            <person name="Lin X.Z."/>
            <person name="Chen G.J."/>
            <person name="Du Z.J."/>
        </authorList>
    </citation>
    <scope>NUCLEOTIDE SEQUENCE [LARGE SCALE GENOMIC DNA]</scope>
    <source>
        <strain evidence="3 4">FB218</strain>
    </source>
</reference>
<evidence type="ECO:0000256" key="2">
    <source>
        <dbReference type="SAM" id="Phobius"/>
    </source>
</evidence>